<feature type="compositionally biased region" description="Basic and acidic residues" evidence="1">
    <location>
        <begin position="43"/>
        <end position="52"/>
    </location>
</feature>
<feature type="non-terminal residue" evidence="2">
    <location>
        <position position="1"/>
    </location>
</feature>
<sequence length="58" mass="6365">FHVQLTQVHPCVTSVQSTERLAGLWLSLGKTNQRILQGTCDPPADRPQEEPAHLSSGE</sequence>
<accession>A0AAV1FYW7</accession>
<protein>
    <submittedName>
        <fullName evidence="2">Uncharacterized protein</fullName>
    </submittedName>
</protein>
<evidence type="ECO:0000256" key="1">
    <source>
        <dbReference type="SAM" id="MobiDB-lite"/>
    </source>
</evidence>
<dbReference type="AlphaFoldDB" id="A0AAV1FYW7"/>
<evidence type="ECO:0000313" key="3">
    <source>
        <dbReference type="Proteomes" id="UP001178508"/>
    </source>
</evidence>
<proteinExistence type="predicted"/>
<name>A0AAV1FYW7_XYRNO</name>
<dbReference type="Proteomes" id="UP001178508">
    <property type="component" value="Chromosome 10"/>
</dbReference>
<reference evidence="2" key="1">
    <citation type="submission" date="2023-08" db="EMBL/GenBank/DDBJ databases">
        <authorList>
            <person name="Alioto T."/>
            <person name="Alioto T."/>
            <person name="Gomez Garrido J."/>
        </authorList>
    </citation>
    <scope>NUCLEOTIDE SEQUENCE</scope>
</reference>
<evidence type="ECO:0000313" key="2">
    <source>
        <dbReference type="EMBL" id="CAJ1066190.1"/>
    </source>
</evidence>
<organism evidence="2 3">
    <name type="scientific">Xyrichtys novacula</name>
    <name type="common">Pearly razorfish</name>
    <name type="synonym">Hemipteronotus novacula</name>
    <dbReference type="NCBI Taxonomy" id="13765"/>
    <lineage>
        <taxon>Eukaryota</taxon>
        <taxon>Metazoa</taxon>
        <taxon>Chordata</taxon>
        <taxon>Craniata</taxon>
        <taxon>Vertebrata</taxon>
        <taxon>Euteleostomi</taxon>
        <taxon>Actinopterygii</taxon>
        <taxon>Neopterygii</taxon>
        <taxon>Teleostei</taxon>
        <taxon>Neoteleostei</taxon>
        <taxon>Acanthomorphata</taxon>
        <taxon>Eupercaria</taxon>
        <taxon>Labriformes</taxon>
        <taxon>Labridae</taxon>
        <taxon>Xyrichtys</taxon>
    </lineage>
</organism>
<gene>
    <name evidence="2" type="ORF">XNOV1_A020081</name>
</gene>
<dbReference type="EMBL" id="OY660873">
    <property type="protein sequence ID" value="CAJ1066190.1"/>
    <property type="molecule type" value="Genomic_DNA"/>
</dbReference>
<keyword evidence="3" id="KW-1185">Reference proteome</keyword>
<feature type="region of interest" description="Disordered" evidence="1">
    <location>
        <begin position="36"/>
        <end position="58"/>
    </location>
</feature>